<organism evidence="1 2">
    <name type="scientific">Cellulophaga phage phi14:2</name>
    <dbReference type="NCBI Taxonomy" id="1327990"/>
    <lineage>
        <taxon>Viruses</taxon>
        <taxon>Duplodnaviria</taxon>
        <taxon>Heunggongvirae</taxon>
        <taxon>Uroviricota</taxon>
        <taxon>Caudoviricetes</taxon>
        <taxon>Crassvirales</taxon>
        <taxon>Steigviridae</taxon>
        <taxon>Asinivirinae</taxon>
        <taxon>Akihdevirus</taxon>
        <taxon>Akihdevirus balticus</taxon>
    </lineage>
</organism>
<evidence type="ECO:0000313" key="2">
    <source>
        <dbReference type="Proteomes" id="UP000014725"/>
    </source>
</evidence>
<dbReference type="KEGG" id="vg:16797443"/>
<gene>
    <name evidence="1" type="ORF">Phi14:2_gp093</name>
</gene>
<reference evidence="1 2" key="1">
    <citation type="journal article" date="2013" name="Proc. Natl. Acad. Sci. U.S.A.">
        <title>Twelve previously unknown phage genera are ubiquitous in global oceans.</title>
        <authorList>
            <person name="Holmfeldt K."/>
            <person name="Solonenko N."/>
            <person name="Shah M."/>
            <person name="Corrier K."/>
            <person name="Riemann L."/>
            <person name="Verberkmoes N.C."/>
            <person name="Sullivan M.B."/>
        </authorList>
    </citation>
    <scope>NUCLEOTIDE SEQUENCE [LARGE SCALE GENOMIC DNA]</scope>
    <source>
        <strain evidence="1">Phi14:2</strain>
    </source>
</reference>
<dbReference type="EMBL" id="KC821624">
    <property type="protein sequence ID" value="AGO48971.1"/>
    <property type="molecule type" value="Genomic_DNA"/>
</dbReference>
<name>S0A0S7_9CAUD</name>
<keyword evidence="2" id="KW-1185">Reference proteome</keyword>
<proteinExistence type="predicted"/>
<reference evidence="2" key="2">
    <citation type="submission" date="2013-03" db="EMBL/GenBank/DDBJ databases">
        <title>The Cellulophaga phages: a novel, diverse, and globally ubiquitous model system.</title>
        <authorList>
            <person name="Holmfeldt K."/>
            <person name="Solonenko N."/>
            <person name="Shah M."/>
            <person name="Corrier K."/>
            <person name="Riemann L."/>
            <person name="VerBerkmoes N.C."/>
            <person name="Sullivan M.B."/>
        </authorList>
    </citation>
    <scope>NUCLEOTIDE SEQUENCE [LARGE SCALE GENOMIC DNA]</scope>
</reference>
<sequence>MAIFNIISEELVEEIIPFTTSNNIIRLGNINLKVSQFEYNTLDQ</sequence>
<dbReference type="GeneID" id="16797443"/>
<protein>
    <submittedName>
        <fullName evidence="1">Uncharacterized protein</fullName>
    </submittedName>
</protein>
<evidence type="ECO:0000313" key="1">
    <source>
        <dbReference type="EMBL" id="AGO48971.1"/>
    </source>
</evidence>
<dbReference type="Proteomes" id="UP000014725">
    <property type="component" value="Segment"/>
</dbReference>
<accession>S0A0S7</accession>